<feature type="site" description="Interaction with substrate tRNA" evidence="10">
    <location>
        <position position="108"/>
    </location>
</feature>
<feature type="binding site" evidence="10">
    <location>
        <begin position="19"/>
        <end position="24"/>
    </location>
    <ligand>
        <name>substrate</name>
    </ligand>
</feature>
<dbReference type="NCBIfam" id="TIGR00174">
    <property type="entry name" value="miaA"/>
    <property type="match status" value="1"/>
</dbReference>
<dbReference type="PANTHER" id="PTHR11088">
    <property type="entry name" value="TRNA DIMETHYLALLYLTRANSFERASE"/>
    <property type="match status" value="1"/>
</dbReference>
<protein>
    <recommendedName>
        <fullName evidence="10">tRNA dimethylallyltransferase</fullName>
        <ecNumber evidence="10">2.5.1.75</ecNumber>
    </recommendedName>
    <alternativeName>
        <fullName evidence="10">Dimethylallyl diphosphate:tRNA dimethylallyltransferase</fullName>
        <shortName evidence="10">DMAPP:tRNA dimethylallyltransferase</shortName>
        <shortName evidence="10">DMATase</shortName>
    </alternativeName>
    <alternativeName>
        <fullName evidence="10">Isopentenyl-diphosphate:tRNA isopentenyltransferase</fullName>
        <shortName evidence="10">IPP transferase</shortName>
        <shortName evidence="10">IPPT</shortName>
        <shortName evidence="10">IPTase</shortName>
    </alternativeName>
</protein>
<evidence type="ECO:0000256" key="6">
    <source>
        <dbReference type="ARBA" id="ARBA00022741"/>
    </source>
</evidence>
<gene>
    <name evidence="10" type="primary">miaA</name>
    <name evidence="14" type="ORF">ET33_08570</name>
</gene>
<dbReference type="HAMAP" id="MF_00185">
    <property type="entry name" value="IPP_trans"/>
    <property type="match status" value="1"/>
</dbReference>
<accession>A0A081P0W0</accession>
<dbReference type="FunFam" id="1.10.20.140:FF:000001">
    <property type="entry name" value="tRNA dimethylallyltransferase"/>
    <property type="match status" value="1"/>
</dbReference>
<evidence type="ECO:0000256" key="8">
    <source>
        <dbReference type="ARBA" id="ARBA00022842"/>
    </source>
</evidence>
<name>A0A081P0W0_9BACL</name>
<evidence type="ECO:0000256" key="3">
    <source>
        <dbReference type="ARBA" id="ARBA00005842"/>
    </source>
</evidence>
<dbReference type="GO" id="GO:0006400">
    <property type="term" value="P:tRNA modification"/>
    <property type="evidence" value="ECO:0007669"/>
    <property type="project" value="TreeGrafter"/>
</dbReference>
<comment type="caution">
    <text evidence="14">The sequence shown here is derived from an EMBL/GenBank/DDBJ whole genome shotgun (WGS) entry which is preliminary data.</text>
</comment>
<dbReference type="InterPro" id="IPR039657">
    <property type="entry name" value="Dimethylallyltransferase"/>
</dbReference>
<comment type="caution">
    <text evidence="10">Lacks conserved residue(s) required for the propagation of feature annotation.</text>
</comment>
<dbReference type="Pfam" id="PF01715">
    <property type="entry name" value="IPPT"/>
    <property type="match status" value="1"/>
</dbReference>
<evidence type="ECO:0000256" key="7">
    <source>
        <dbReference type="ARBA" id="ARBA00022840"/>
    </source>
</evidence>
<dbReference type="SUPFAM" id="SSF52540">
    <property type="entry name" value="P-loop containing nucleoside triphosphate hydrolases"/>
    <property type="match status" value="2"/>
</dbReference>
<evidence type="ECO:0000256" key="1">
    <source>
        <dbReference type="ARBA" id="ARBA00001946"/>
    </source>
</evidence>
<keyword evidence="8 10" id="KW-0460">Magnesium</keyword>
<dbReference type="Gene3D" id="3.40.50.300">
    <property type="entry name" value="P-loop containing nucleotide triphosphate hydrolases"/>
    <property type="match status" value="1"/>
</dbReference>
<dbReference type="PANTHER" id="PTHR11088:SF60">
    <property type="entry name" value="TRNA DIMETHYLALLYLTRANSFERASE"/>
    <property type="match status" value="1"/>
</dbReference>
<dbReference type="InterPro" id="IPR018022">
    <property type="entry name" value="IPT"/>
</dbReference>
<dbReference type="InterPro" id="IPR027417">
    <property type="entry name" value="P-loop_NTPase"/>
</dbReference>
<dbReference type="OrthoDB" id="9776390at2"/>
<keyword evidence="5 10" id="KW-0819">tRNA processing</keyword>
<evidence type="ECO:0000256" key="5">
    <source>
        <dbReference type="ARBA" id="ARBA00022694"/>
    </source>
</evidence>
<feature type="binding site" evidence="10">
    <location>
        <begin position="17"/>
        <end position="24"/>
    </location>
    <ligand>
        <name>ATP</name>
        <dbReference type="ChEBI" id="CHEBI:30616"/>
    </ligand>
</feature>
<keyword evidence="15" id="KW-1185">Reference proteome</keyword>
<evidence type="ECO:0000256" key="12">
    <source>
        <dbReference type="RuleBase" id="RU003784"/>
    </source>
</evidence>
<proteinExistence type="inferred from homology"/>
<keyword evidence="4 10" id="KW-0808">Transferase</keyword>
<dbReference type="Proteomes" id="UP000028123">
    <property type="component" value="Unassembled WGS sequence"/>
</dbReference>
<dbReference type="EC" id="2.5.1.75" evidence="10"/>
<evidence type="ECO:0000256" key="2">
    <source>
        <dbReference type="ARBA" id="ARBA00003213"/>
    </source>
</evidence>
<dbReference type="GO" id="GO:0005524">
    <property type="term" value="F:ATP binding"/>
    <property type="evidence" value="ECO:0007669"/>
    <property type="project" value="UniProtKB-UniRule"/>
</dbReference>
<organism evidence="14 15">
    <name type="scientific">Paenibacillus tyrfis</name>
    <dbReference type="NCBI Taxonomy" id="1501230"/>
    <lineage>
        <taxon>Bacteria</taxon>
        <taxon>Bacillati</taxon>
        <taxon>Bacillota</taxon>
        <taxon>Bacilli</taxon>
        <taxon>Bacillales</taxon>
        <taxon>Paenibacillaceae</taxon>
        <taxon>Paenibacillus</taxon>
    </lineage>
</organism>
<keyword evidence="7 10" id="KW-0067">ATP-binding</keyword>
<comment type="cofactor">
    <cofactor evidence="1 10">
        <name>Mg(2+)</name>
        <dbReference type="ChEBI" id="CHEBI:18420"/>
    </cofactor>
</comment>
<evidence type="ECO:0000256" key="9">
    <source>
        <dbReference type="ARBA" id="ARBA00049563"/>
    </source>
</evidence>
<dbReference type="AlphaFoldDB" id="A0A081P0W0"/>
<reference evidence="14 15" key="1">
    <citation type="submission" date="2014-06" db="EMBL/GenBank/DDBJ databases">
        <title>Draft genome sequence of Paenibacillus sp. MSt1.</title>
        <authorList>
            <person name="Aw Y.K."/>
            <person name="Ong K.S."/>
            <person name="Gan H.M."/>
            <person name="Lee S.M."/>
        </authorList>
    </citation>
    <scope>NUCLEOTIDE SEQUENCE [LARGE SCALE GENOMIC DNA]</scope>
    <source>
        <strain evidence="14 15">MSt1</strain>
    </source>
</reference>
<evidence type="ECO:0000256" key="13">
    <source>
        <dbReference type="RuleBase" id="RU003785"/>
    </source>
</evidence>
<comment type="similarity">
    <text evidence="3 10 13">Belongs to the IPP transferase family.</text>
</comment>
<comment type="catalytic activity">
    <reaction evidence="9 10 11">
        <text>adenosine(37) in tRNA + dimethylallyl diphosphate = N(6)-dimethylallyladenosine(37) in tRNA + diphosphate</text>
        <dbReference type="Rhea" id="RHEA:26482"/>
        <dbReference type="Rhea" id="RHEA-COMP:10162"/>
        <dbReference type="Rhea" id="RHEA-COMP:10375"/>
        <dbReference type="ChEBI" id="CHEBI:33019"/>
        <dbReference type="ChEBI" id="CHEBI:57623"/>
        <dbReference type="ChEBI" id="CHEBI:74411"/>
        <dbReference type="ChEBI" id="CHEBI:74415"/>
        <dbReference type="EC" id="2.5.1.75"/>
    </reaction>
</comment>
<evidence type="ECO:0000313" key="14">
    <source>
        <dbReference type="EMBL" id="KEQ24333.1"/>
    </source>
</evidence>
<dbReference type="eggNOG" id="COG0324">
    <property type="taxonomic scope" value="Bacteria"/>
</dbReference>
<evidence type="ECO:0000313" key="15">
    <source>
        <dbReference type="Proteomes" id="UP000028123"/>
    </source>
</evidence>
<feature type="region of interest" description="Interaction with substrate tRNA" evidence="10">
    <location>
        <begin position="42"/>
        <end position="45"/>
    </location>
</feature>
<comment type="subunit">
    <text evidence="10">Monomer.</text>
</comment>
<feature type="site" description="Interaction with substrate tRNA" evidence="10">
    <location>
        <position position="131"/>
    </location>
</feature>
<evidence type="ECO:0000256" key="4">
    <source>
        <dbReference type="ARBA" id="ARBA00022679"/>
    </source>
</evidence>
<dbReference type="RefSeq" id="WP_036685411.1">
    <property type="nucleotide sequence ID" value="NZ_JNVM01000016.1"/>
</dbReference>
<dbReference type="Gene3D" id="1.10.20.140">
    <property type="match status" value="1"/>
</dbReference>
<sequence>MLIETDRHRPKLLVLVGPTAVGKTKLSLTLAEEYNAEIISGDSMQVYRGMDIGTAKASPEELARVKHHMIDIHDPDHPFSVAEFQERCVSLIRDIDSRGKLPFIVGGTGLYVESVCYDFRFSEGGSDEAFRAEQEAYAEAHGAEALHERLRQIDPESAQRLHPNDRRRIIRALEIFHMTGERLSDQLKTQKKQSPYELCIVGLTMDRALLYKRIEERIDLMLEQGLVEEVRGLLAKGYGPSLISMQGLGYKEIAAYLQGEYSLEGAVDLLKKNTRHFAKRQLSWFRHMKDIVWVDMSELEEFSTQLNRIRAIIADKLTFGVNHF</sequence>
<evidence type="ECO:0000256" key="11">
    <source>
        <dbReference type="RuleBase" id="RU003783"/>
    </source>
</evidence>
<comment type="function">
    <text evidence="2 10 12">Catalyzes the transfer of a dimethylallyl group onto the adenine at position 37 in tRNAs that read codons beginning with uridine, leading to the formation of N6-(dimethylallyl)adenosine (i(6)A).</text>
</comment>
<keyword evidence="6 10" id="KW-0547">Nucleotide-binding</keyword>
<dbReference type="GO" id="GO:0052381">
    <property type="term" value="F:tRNA dimethylallyltransferase activity"/>
    <property type="evidence" value="ECO:0007669"/>
    <property type="project" value="UniProtKB-UniRule"/>
</dbReference>
<dbReference type="EMBL" id="JNVM01000016">
    <property type="protein sequence ID" value="KEQ24333.1"/>
    <property type="molecule type" value="Genomic_DNA"/>
</dbReference>
<evidence type="ECO:0000256" key="10">
    <source>
        <dbReference type="HAMAP-Rule" id="MF_00185"/>
    </source>
</evidence>